<evidence type="ECO:0000313" key="2">
    <source>
        <dbReference type="EMBL" id="KAK2741392.1"/>
    </source>
</evidence>
<protein>
    <submittedName>
        <fullName evidence="2">Uncharacterized protein</fullName>
    </submittedName>
</protein>
<dbReference type="AlphaFoldDB" id="A0AAD9Y7R1"/>
<evidence type="ECO:0000256" key="1">
    <source>
        <dbReference type="SAM" id="MobiDB-lite"/>
    </source>
</evidence>
<sequence>MTKRKRSAEDTTPARYSYKRRASDDPFQDQKSAWELAKPYLLATARLHIDIIDITWSKGINYRIEPSHVRKLQEVFMKGGLERSAPENHISGSSLCLETFNISTFEWMASLCVDGYWFATLEAVLDTLNALPFDVTQDVGLGDWDMLCDNTSSAPRRMGGLLRTLDDEAYKRVYTAVSAAPNLSFVDLKRFLRPKRLETETVVCVLYYVVSWIDSRSAAELADVNPKSKNKPLLLEHLQAALANLSAYRDSTAYAENTAAWLQRRMLDLAIHNADAFWAQEVITDADDAATDVLRPDANESVSPSLQRHQRRLSLAANIPPPSAQKNIGSCELIGHRAGLSYAEVLRVLLDVEGRASSISPR</sequence>
<gene>
    <name evidence="2" type="ORF">CKAH01_18506</name>
</gene>
<dbReference type="Proteomes" id="UP001281614">
    <property type="component" value="Unassembled WGS sequence"/>
</dbReference>
<organism evidence="2 3">
    <name type="scientific">Colletotrichum kahawae</name>
    <name type="common">Coffee berry disease fungus</name>
    <dbReference type="NCBI Taxonomy" id="34407"/>
    <lineage>
        <taxon>Eukaryota</taxon>
        <taxon>Fungi</taxon>
        <taxon>Dikarya</taxon>
        <taxon>Ascomycota</taxon>
        <taxon>Pezizomycotina</taxon>
        <taxon>Sordariomycetes</taxon>
        <taxon>Hypocreomycetidae</taxon>
        <taxon>Glomerellales</taxon>
        <taxon>Glomerellaceae</taxon>
        <taxon>Colletotrichum</taxon>
        <taxon>Colletotrichum gloeosporioides species complex</taxon>
    </lineage>
</organism>
<accession>A0AAD9Y7R1</accession>
<comment type="caution">
    <text evidence="2">The sequence shown here is derived from an EMBL/GenBank/DDBJ whole genome shotgun (WGS) entry which is preliminary data.</text>
</comment>
<feature type="region of interest" description="Disordered" evidence="1">
    <location>
        <begin position="1"/>
        <end position="23"/>
    </location>
</feature>
<reference evidence="2" key="1">
    <citation type="submission" date="2023-02" db="EMBL/GenBank/DDBJ databases">
        <title>Colletotrichum kahawae CIFC_Que2 genome sequencing and assembly.</title>
        <authorList>
            <person name="Baroncelli R."/>
        </authorList>
    </citation>
    <scope>NUCLEOTIDE SEQUENCE</scope>
    <source>
        <strain evidence="2">CIFC_Que2</strain>
    </source>
</reference>
<evidence type="ECO:0000313" key="3">
    <source>
        <dbReference type="Proteomes" id="UP001281614"/>
    </source>
</evidence>
<dbReference type="EMBL" id="VYYT01000336">
    <property type="protein sequence ID" value="KAK2741392.1"/>
    <property type="molecule type" value="Genomic_DNA"/>
</dbReference>
<proteinExistence type="predicted"/>
<name>A0AAD9Y7R1_COLKA</name>
<keyword evidence="3" id="KW-1185">Reference proteome</keyword>